<feature type="domain" description="Glycosyl transferase family 1" evidence="1">
    <location>
        <begin position="199"/>
        <end position="361"/>
    </location>
</feature>
<dbReference type="PANTHER" id="PTHR12526">
    <property type="entry name" value="GLYCOSYLTRANSFERASE"/>
    <property type="match status" value="1"/>
</dbReference>
<accession>A0A5E7FRR5</accession>
<organism evidence="2 3">
    <name type="scientific">Pseudomonas fluorescens</name>
    <dbReference type="NCBI Taxonomy" id="294"/>
    <lineage>
        <taxon>Bacteria</taxon>
        <taxon>Pseudomonadati</taxon>
        <taxon>Pseudomonadota</taxon>
        <taxon>Gammaproteobacteria</taxon>
        <taxon>Pseudomonadales</taxon>
        <taxon>Pseudomonadaceae</taxon>
        <taxon>Pseudomonas</taxon>
    </lineage>
</organism>
<dbReference type="CDD" id="cd03801">
    <property type="entry name" value="GT4_PimA-like"/>
    <property type="match status" value="1"/>
</dbReference>
<dbReference type="EMBL" id="CABVHU010000023">
    <property type="protein sequence ID" value="VVO42241.1"/>
    <property type="molecule type" value="Genomic_DNA"/>
</dbReference>
<keyword evidence="2" id="KW-0808">Transferase</keyword>
<keyword evidence="2" id="KW-0328">Glycosyltransferase</keyword>
<dbReference type="SUPFAM" id="SSF53756">
    <property type="entry name" value="UDP-Glycosyltransferase/glycogen phosphorylase"/>
    <property type="match status" value="1"/>
</dbReference>
<dbReference type="AlphaFoldDB" id="A0A5E7FRR5"/>
<dbReference type="GO" id="GO:1901135">
    <property type="term" value="P:carbohydrate derivative metabolic process"/>
    <property type="evidence" value="ECO:0007669"/>
    <property type="project" value="UniProtKB-ARBA"/>
</dbReference>
<evidence type="ECO:0000259" key="1">
    <source>
        <dbReference type="Pfam" id="PF00534"/>
    </source>
</evidence>
<reference evidence="2 3" key="1">
    <citation type="submission" date="2019-09" db="EMBL/GenBank/DDBJ databases">
        <authorList>
            <person name="Chandra G."/>
            <person name="Truman W A."/>
        </authorList>
    </citation>
    <scope>NUCLEOTIDE SEQUENCE [LARGE SCALE GENOMIC DNA]</scope>
    <source>
        <strain evidence="2">PS833</strain>
    </source>
</reference>
<gene>
    <name evidence="2" type="primary">mshA_4</name>
    <name evidence="2" type="ORF">PS833_05974</name>
</gene>
<name>A0A5E7FRR5_PSEFL</name>
<evidence type="ECO:0000313" key="2">
    <source>
        <dbReference type="EMBL" id="VVO42241.1"/>
    </source>
</evidence>
<dbReference type="GO" id="GO:0102710">
    <property type="term" value="F:D-inositol-3-phosphate glycosyltransferase activity"/>
    <property type="evidence" value="ECO:0007669"/>
    <property type="project" value="UniProtKB-EC"/>
</dbReference>
<dbReference type="Pfam" id="PF00534">
    <property type="entry name" value="Glycos_transf_1"/>
    <property type="match status" value="1"/>
</dbReference>
<dbReference type="EC" id="2.4.1.250" evidence="2"/>
<proteinExistence type="predicted"/>
<sequence>MTIPAINILIVHQSSELYGSDVTLLNFLKATTSEKIYYTVVVPDNGPLVSELSKIDGVKTLIHKPLKVRRADFSLYGLIGVAKRVRKTINYYRMIKIGDFDVVYSNTLAIIDGMLLKIFFRKKHIWHVHEIIQSPRPANYLFRLALTLFSDTVIYNSNATAKAMSLLPLPFRPEKKVVLNGTPDIIDVLPRDEESIVSNDKIRISLIGRISELKGQELLVDAAAKLPRCVLEKVHFLFIGAPVPGDEKRVDYLQEKIEKLNLVSFFTFTGFISDKSKIWANTDITVLPSIHPESFGMVVIESWAAKKPVVASNHGGPAEIISNGESGLLFTPKDSESLANALERLITDKKLLTRIQESSRETFLKSYSSDSYAQNIESAILGTLS</sequence>
<evidence type="ECO:0000313" key="3">
    <source>
        <dbReference type="Proteomes" id="UP000409037"/>
    </source>
</evidence>
<dbReference type="PANTHER" id="PTHR12526:SF627">
    <property type="entry name" value="D-RHAMNOSYLTRANSFERASE WBPZ"/>
    <property type="match status" value="1"/>
</dbReference>
<protein>
    <submittedName>
        <fullName evidence="2">D-inositol-3-phosphate glycosyltransferase</fullName>
        <ecNumber evidence="2">2.4.1.250</ecNumber>
    </submittedName>
</protein>
<dbReference type="Proteomes" id="UP000409037">
    <property type="component" value="Unassembled WGS sequence"/>
</dbReference>
<dbReference type="InterPro" id="IPR001296">
    <property type="entry name" value="Glyco_trans_1"/>
</dbReference>
<dbReference type="RefSeq" id="WP_150801043.1">
    <property type="nucleotide sequence ID" value="NZ_CABVHU010000023.1"/>
</dbReference>
<dbReference type="OrthoDB" id="9775208at2"/>
<dbReference type="Gene3D" id="3.40.50.2000">
    <property type="entry name" value="Glycogen Phosphorylase B"/>
    <property type="match status" value="2"/>
</dbReference>